<proteinExistence type="predicted"/>
<keyword evidence="1" id="KW-0808">Transferase</keyword>
<dbReference type="Proteomes" id="UP001500655">
    <property type="component" value="Unassembled WGS sequence"/>
</dbReference>
<dbReference type="Pfam" id="PF03059">
    <property type="entry name" value="NAS"/>
    <property type="match status" value="1"/>
</dbReference>
<evidence type="ECO:0000313" key="3">
    <source>
        <dbReference type="EMBL" id="GAA1737913.1"/>
    </source>
</evidence>
<gene>
    <name evidence="3" type="ORF">GCM10009681_05740</name>
</gene>
<dbReference type="SUPFAM" id="SSF51735">
    <property type="entry name" value="NAD(P)-binding Rossmann-fold domains"/>
    <property type="match status" value="1"/>
</dbReference>
<dbReference type="InterPro" id="IPR004298">
    <property type="entry name" value="Nicotian_synth"/>
</dbReference>
<dbReference type="RefSeq" id="WP_344076433.1">
    <property type="nucleotide sequence ID" value="NZ_BAAALS010000002.1"/>
</dbReference>
<accession>A0ABN2JSQ8</accession>
<dbReference type="InterPro" id="IPR036291">
    <property type="entry name" value="NAD(P)-bd_dom_sf"/>
</dbReference>
<evidence type="ECO:0000256" key="1">
    <source>
        <dbReference type="ARBA" id="ARBA00022679"/>
    </source>
</evidence>
<keyword evidence="2" id="KW-0949">S-adenosyl-L-methionine</keyword>
<keyword evidence="4" id="KW-1185">Reference proteome</keyword>
<dbReference type="PROSITE" id="PS51142">
    <property type="entry name" value="NAS"/>
    <property type="match status" value="1"/>
</dbReference>
<dbReference type="PANTHER" id="PTHR32266">
    <property type="entry name" value="NICOTIANAMINE SYNTHASE 3"/>
    <property type="match status" value="1"/>
</dbReference>
<organism evidence="3 4">
    <name type="scientific">Luedemannella helvata</name>
    <dbReference type="NCBI Taxonomy" id="349315"/>
    <lineage>
        <taxon>Bacteria</taxon>
        <taxon>Bacillati</taxon>
        <taxon>Actinomycetota</taxon>
        <taxon>Actinomycetes</taxon>
        <taxon>Micromonosporales</taxon>
        <taxon>Micromonosporaceae</taxon>
        <taxon>Luedemannella</taxon>
    </lineage>
</organism>
<dbReference type="InterPro" id="IPR029063">
    <property type="entry name" value="SAM-dependent_MTases_sf"/>
</dbReference>
<evidence type="ECO:0000313" key="4">
    <source>
        <dbReference type="Proteomes" id="UP001500655"/>
    </source>
</evidence>
<reference evidence="3 4" key="1">
    <citation type="journal article" date="2019" name="Int. J. Syst. Evol. Microbiol.">
        <title>The Global Catalogue of Microorganisms (GCM) 10K type strain sequencing project: providing services to taxonomists for standard genome sequencing and annotation.</title>
        <authorList>
            <consortium name="The Broad Institute Genomics Platform"/>
            <consortium name="The Broad Institute Genome Sequencing Center for Infectious Disease"/>
            <person name="Wu L."/>
            <person name="Ma J."/>
        </authorList>
    </citation>
    <scope>NUCLEOTIDE SEQUENCE [LARGE SCALE GENOMIC DNA]</scope>
    <source>
        <strain evidence="3 4">JCM 13249</strain>
    </source>
</reference>
<dbReference type="EMBL" id="BAAALS010000002">
    <property type="protein sequence ID" value="GAA1737913.1"/>
    <property type="molecule type" value="Genomic_DNA"/>
</dbReference>
<protein>
    <recommendedName>
        <fullName evidence="5">Nicotianamine synthase</fullName>
    </recommendedName>
</protein>
<name>A0ABN2JSQ8_9ACTN</name>
<comment type="caution">
    <text evidence="3">The sequence shown here is derived from an EMBL/GenBank/DDBJ whole genome shotgun (WGS) entry which is preliminary data.</text>
</comment>
<dbReference type="PANTHER" id="PTHR32266:SF12">
    <property type="entry name" value="NICOTIANAMINE SYNTHASE 3"/>
    <property type="match status" value="1"/>
</dbReference>
<evidence type="ECO:0008006" key="5">
    <source>
        <dbReference type="Google" id="ProtNLM"/>
    </source>
</evidence>
<dbReference type="Gene3D" id="3.40.50.150">
    <property type="entry name" value="Vaccinia Virus protein VP39"/>
    <property type="match status" value="1"/>
</dbReference>
<evidence type="ECO:0000256" key="2">
    <source>
        <dbReference type="ARBA" id="ARBA00022691"/>
    </source>
</evidence>
<sequence>MLSAVGSRAEDVDQSGSLPGRILGLYEQLRAQGSPAPSPVVNALFTELVTACVHTDAVDVASVLSQPRIAEVRPDLIRLCAEGEALLEDLWARRILAATDARAEAARFPYLGNYHGLARLELHALAGAGHRRGPGRGVCFVGGGPLPLSAMLLARALGARITVVDRDAQAVDLSRRLVVRLAPARQIDVVLSDAASAPDMARATAGCDVVVVAALVGLTSAEKRAVLRATSAGVEPGTYVVIRSADGLRSLLYPTVDVRDVRDAGLVPEVVLHPLGEVVNSVIVARRRS</sequence>